<feature type="region of interest" description="Disordered" evidence="1">
    <location>
        <begin position="284"/>
        <end position="306"/>
    </location>
</feature>
<dbReference type="EMBL" id="OR397270">
    <property type="protein sequence ID" value="WLJ21678.1"/>
    <property type="molecule type" value="Genomic_RNA"/>
</dbReference>
<accession>A0AA49X2K0</accession>
<organism evidence="2">
    <name type="scientific">Beet oak leaf virus</name>
    <dbReference type="NCBI Taxonomy" id="3054764"/>
    <lineage>
        <taxon>Viruses</taxon>
        <taxon>Riboviria</taxon>
    </lineage>
</organism>
<proteinExistence type="predicted"/>
<evidence type="ECO:0000313" key="2">
    <source>
        <dbReference type="EMBL" id="WLJ21678.1"/>
    </source>
</evidence>
<sequence>MTWLSWVEKIHTTVKIVSKIIDTVTEGLNCPNPNNHTAESIGVAVKHIRGLSEGVGLSIPRFNKENVHQFLEELHEEESRWASKIVGEFLLHGNDDIKISSVPTSLVTTVTNILSYYDYSARSTDGGNHHPFGNDTAVKKLDEMIERCNIWMQPPGWCGESCDHNSKIECLAKIKGRKRETFADLGFARLVVALSNDFNDHETKLLTTTIDHSIEAVASVLNGPKSMVQRGHVLGHDDYDKIVTLQGQLRLLDGGCSSSYLLNKLLIIKAIVLLTPYTRRRGVRKHEHQVNHGTISNPRRVFGSSNSFKRDELHYPDIKNP</sequence>
<reference evidence="2" key="1">
    <citation type="submission" date="2023-08" db="EMBL/GenBank/DDBJ databases">
        <title>Complete sequence of a beet oak leaf virus isolate from the United States.</title>
        <authorList>
            <person name="Wintermantel W.M."/>
            <person name="Jenkins Hladky L.L."/>
            <person name="Mollov D."/>
            <person name="Fei Z."/>
        </authorList>
    </citation>
    <scope>NUCLEOTIDE SEQUENCE</scope>
    <source>
        <strain evidence="2">California</strain>
    </source>
</reference>
<protein>
    <submittedName>
        <fullName evidence="2">ORF5 protein</fullName>
    </submittedName>
</protein>
<feature type="compositionally biased region" description="Polar residues" evidence="1">
    <location>
        <begin position="291"/>
        <end position="306"/>
    </location>
</feature>
<name>A0AA49X2K0_9VIRU</name>
<evidence type="ECO:0000256" key="1">
    <source>
        <dbReference type="SAM" id="MobiDB-lite"/>
    </source>
</evidence>